<name>D7GIE1_PROFC</name>
<feature type="chain" id="PRO_5003096378" evidence="1">
    <location>
        <begin position="36"/>
        <end position="191"/>
    </location>
</feature>
<feature type="signal peptide" evidence="1">
    <location>
        <begin position="1"/>
        <end position="35"/>
    </location>
</feature>
<proteinExistence type="predicted"/>
<evidence type="ECO:0000313" key="2">
    <source>
        <dbReference type="EMBL" id="CBL55863.1"/>
    </source>
</evidence>
<protein>
    <submittedName>
        <fullName evidence="2">Uncharacterized protein</fullName>
    </submittedName>
</protein>
<organism evidence="2 3">
    <name type="scientific">Propionibacterium freudenreichii subsp. shermanii (strain ATCC 9614 / DSM 4902 / CIP 103027 / NCIMB 8099 / CIRM-BIA1)</name>
    <dbReference type="NCBI Taxonomy" id="754252"/>
    <lineage>
        <taxon>Bacteria</taxon>
        <taxon>Bacillati</taxon>
        <taxon>Actinomycetota</taxon>
        <taxon>Actinomycetes</taxon>
        <taxon>Propionibacteriales</taxon>
        <taxon>Propionibacteriaceae</taxon>
        <taxon>Propionibacterium</taxon>
    </lineage>
</organism>
<reference evidence="2 3" key="1">
    <citation type="journal article" date="2010" name="PLoS ONE">
        <title>The complete genome of Propionibacterium freudenreichii CIRM-BIA1, a hardy actinobacterium with food and probiotic applications.</title>
        <authorList>
            <person name="Falentin H."/>
            <person name="Deutsch S.M."/>
            <person name="Jan G."/>
            <person name="Loux V."/>
            <person name="Thierry A."/>
            <person name="Parayre S."/>
            <person name="Maillard M.B."/>
            <person name="Dherbecourt J."/>
            <person name="Cousin F.J."/>
            <person name="Jardin J."/>
            <person name="Siguier P."/>
            <person name="Couloux A."/>
            <person name="Barbe V."/>
            <person name="Vacherie B."/>
            <person name="Wincker P."/>
            <person name="Gibrat J.F."/>
            <person name="Gaillardin C."/>
            <person name="Lortal S."/>
        </authorList>
    </citation>
    <scope>NUCLEOTIDE SEQUENCE [LARGE SCALE GENOMIC DNA]</scope>
    <source>
        <strain evidence="3">ATCC 9614 / DSM 4902 / CIP 103027 / NCIMB 8099 / CIRM-BIA1</strain>
    </source>
</reference>
<keyword evidence="1" id="KW-0732">Signal</keyword>
<evidence type="ECO:0000313" key="3">
    <source>
        <dbReference type="Proteomes" id="UP000000936"/>
    </source>
</evidence>
<gene>
    <name evidence="2" type="ordered locus">PFREUD_03320</name>
</gene>
<dbReference type="KEGG" id="pfr:PFREUD_03320"/>
<dbReference type="AlphaFoldDB" id="D7GIE1"/>
<evidence type="ECO:0000256" key="1">
    <source>
        <dbReference type="SAM" id="SignalP"/>
    </source>
</evidence>
<dbReference type="EMBL" id="FN806773">
    <property type="protein sequence ID" value="CBL55863.1"/>
    <property type="molecule type" value="Genomic_DNA"/>
</dbReference>
<accession>D7GIE1</accession>
<dbReference type="Proteomes" id="UP000000936">
    <property type="component" value="Chromosome"/>
</dbReference>
<sequence length="191" mass="19796">MSRIQLPRLSRIAIAAAASAALIGTSFIAPATAFAAPNTPTAVAAAAANGTVASNDAAAEASSLVINDSDFAQGAYTDAHSNDKIQLYSQIAAYTTADGTGTPAMSNAAGKKLVLPKSLGHSIVDADQVKSMYQVMTIKNTSDADFKVDEQMTLPRFYIGYDNDSKSVDVDPSAFKGSELDPDLITGKLTD</sequence>
<dbReference type="HOGENOM" id="CLU_1255023_0_0_11"/>
<keyword evidence="3" id="KW-1185">Reference proteome</keyword>